<feature type="transmembrane region" description="Helical" evidence="4">
    <location>
        <begin position="400"/>
        <end position="425"/>
    </location>
</feature>
<dbReference type="Proteomes" id="UP001605036">
    <property type="component" value="Unassembled WGS sequence"/>
</dbReference>
<evidence type="ECO:0008006" key="7">
    <source>
        <dbReference type="Google" id="ProtNLM"/>
    </source>
</evidence>
<protein>
    <recommendedName>
        <fullName evidence="7">PGG domain-containing protein</fullName>
    </recommendedName>
</protein>
<keyword evidence="4" id="KW-0812">Transmembrane</keyword>
<dbReference type="SUPFAM" id="SSF48403">
    <property type="entry name" value="Ankyrin repeat"/>
    <property type="match status" value="1"/>
</dbReference>
<accession>A0ABD1XU62</accession>
<dbReference type="PROSITE" id="PS50297">
    <property type="entry name" value="ANK_REP_REGION"/>
    <property type="match status" value="1"/>
</dbReference>
<dbReference type="AlphaFoldDB" id="A0ABD1XU62"/>
<dbReference type="SMART" id="SM00248">
    <property type="entry name" value="ANK"/>
    <property type="match status" value="6"/>
</dbReference>
<dbReference type="InterPro" id="IPR002110">
    <property type="entry name" value="Ankyrin_rpt"/>
</dbReference>
<evidence type="ECO:0000256" key="4">
    <source>
        <dbReference type="SAM" id="Phobius"/>
    </source>
</evidence>
<feature type="transmembrane region" description="Helical" evidence="4">
    <location>
        <begin position="323"/>
        <end position="347"/>
    </location>
</feature>
<dbReference type="Pfam" id="PF12796">
    <property type="entry name" value="Ank_2"/>
    <property type="match status" value="3"/>
</dbReference>
<evidence type="ECO:0000313" key="5">
    <source>
        <dbReference type="EMBL" id="KAL2612499.1"/>
    </source>
</evidence>
<dbReference type="Gene3D" id="1.25.40.20">
    <property type="entry name" value="Ankyrin repeat-containing domain"/>
    <property type="match status" value="1"/>
</dbReference>
<dbReference type="InterPro" id="IPR036770">
    <property type="entry name" value="Ankyrin_rpt-contain_sf"/>
</dbReference>
<keyword evidence="6" id="KW-1185">Reference proteome</keyword>
<evidence type="ECO:0000256" key="1">
    <source>
        <dbReference type="ARBA" id="ARBA00022737"/>
    </source>
</evidence>
<keyword evidence="4" id="KW-1133">Transmembrane helix</keyword>
<feature type="transmembrane region" description="Helical" evidence="4">
    <location>
        <begin position="437"/>
        <end position="457"/>
    </location>
</feature>
<dbReference type="PROSITE" id="PS50088">
    <property type="entry name" value="ANK_REPEAT"/>
    <property type="match status" value="1"/>
</dbReference>
<evidence type="ECO:0000313" key="6">
    <source>
        <dbReference type="Proteomes" id="UP001605036"/>
    </source>
</evidence>
<proteinExistence type="predicted"/>
<keyword evidence="2 3" id="KW-0040">ANK repeat</keyword>
<feature type="transmembrane region" description="Helical" evidence="4">
    <location>
        <begin position="359"/>
        <end position="379"/>
    </location>
</feature>
<evidence type="ECO:0000256" key="2">
    <source>
        <dbReference type="ARBA" id="ARBA00023043"/>
    </source>
</evidence>
<reference evidence="5 6" key="1">
    <citation type="submission" date="2024-09" db="EMBL/GenBank/DDBJ databases">
        <title>Chromosome-scale assembly of Riccia fluitans.</title>
        <authorList>
            <person name="Paukszto L."/>
            <person name="Sawicki J."/>
            <person name="Karawczyk K."/>
            <person name="Piernik-Szablinska J."/>
            <person name="Szczecinska M."/>
            <person name="Mazdziarz M."/>
        </authorList>
    </citation>
    <scope>NUCLEOTIDE SEQUENCE [LARGE SCALE GENOMIC DNA]</scope>
    <source>
        <strain evidence="5">Rf_01</strain>
        <tissue evidence="5">Aerial parts of the thallus</tissue>
    </source>
</reference>
<keyword evidence="4" id="KW-0472">Membrane</keyword>
<keyword evidence="1" id="KW-0677">Repeat</keyword>
<dbReference type="EMBL" id="JBHFFA010000007">
    <property type="protein sequence ID" value="KAL2612499.1"/>
    <property type="molecule type" value="Genomic_DNA"/>
</dbReference>
<gene>
    <name evidence="5" type="ORF">R1flu_024191</name>
</gene>
<sequence>MAEGPDGEKKGIVGERNGALLMEEFRAALRNPSLLATFITQGGDNDHPVSEQVWRKALLWACASGQGEFVSEFMDSSPFQSLVHTARDEDDYTPLHRAVLGGHLEIARRLTRIAYYPFLVLHARTKKKGLTALHLAVCANNFEMVDLLLTWYETIDRPSSRLWDFRDNMWMTPLQYGVVGGYHKIVQRILQSEAFQDYVNAVDYFRRSALHMACGHAQSGGIVVEELLSNKLVDPNSVDCCAYTPLHWAVHSGAAELVRSFTTRAMKRTIRTTEEDSQGRPVLQIAIEYRDIDHKVGRDIQKLLLTVPEVKDEVERLYRDRQVFVDAANAILVGAALIASVTFGGWLQPPQGSDSELRIFWAFNSLSFFFSLATVMAGAGTVLPLSDVYIGNTVSSIRRWLALTSFLLLISVVLVLGAFAAAGFSSLPPIPLMNQNMTTTMTVGCIVCGIIGLLFLYRMSKMHGLQDVVVQLRALLPRFRSRRRRTMEEVTSALDGSRARVLDSAGADFLRSRIDGSSHLENVVVRFDDASEREAMMRRQVVSADKALDKVKKRMNLFEKAYQDVRNGLNEEEATLNMLTLLELSQNGLHFWMDFSSSHCRQRALQKDLDLWRDVKTEVLLHKRMKLEEEDTNFYYTVRSFDEWNI</sequence>
<dbReference type="PANTHER" id="PTHR24186:SF38">
    <property type="entry name" value="ANKYRIN REPEAT FAMILY PROTEIN"/>
    <property type="match status" value="1"/>
</dbReference>
<dbReference type="PANTHER" id="PTHR24186">
    <property type="entry name" value="PROTEIN PHOSPHATASE 1 REGULATORY SUBUNIT"/>
    <property type="match status" value="1"/>
</dbReference>
<feature type="repeat" description="ANK" evidence="3">
    <location>
        <begin position="128"/>
        <end position="149"/>
    </location>
</feature>
<evidence type="ECO:0000256" key="3">
    <source>
        <dbReference type="PROSITE-ProRule" id="PRU00023"/>
    </source>
</evidence>
<comment type="caution">
    <text evidence="5">The sequence shown here is derived from an EMBL/GenBank/DDBJ whole genome shotgun (WGS) entry which is preliminary data.</text>
</comment>
<organism evidence="5 6">
    <name type="scientific">Riccia fluitans</name>
    <dbReference type="NCBI Taxonomy" id="41844"/>
    <lineage>
        <taxon>Eukaryota</taxon>
        <taxon>Viridiplantae</taxon>
        <taxon>Streptophyta</taxon>
        <taxon>Embryophyta</taxon>
        <taxon>Marchantiophyta</taxon>
        <taxon>Marchantiopsida</taxon>
        <taxon>Marchantiidae</taxon>
        <taxon>Marchantiales</taxon>
        <taxon>Ricciaceae</taxon>
        <taxon>Riccia</taxon>
    </lineage>
</organism>
<name>A0ABD1XU62_9MARC</name>